<organism evidence="4 5">
    <name type="scientific">Mandrillus leucophaeus</name>
    <name type="common">Drill</name>
    <name type="synonym">Papio leucophaeus</name>
    <dbReference type="NCBI Taxonomy" id="9568"/>
    <lineage>
        <taxon>Eukaryota</taxon>
        <taxon>Metazoa</taxon>
        <taxon>Chordata</taxon>
        <taxon>Craniata</taxon>
        <taxon>Vertebrata</taxon>
        <taxon>Euteleostomi</taxon>
        <taxon>Mammalia</taxon>
        <taxon>Eutheria</taxon>
        <taxon>Euarchontoglires</taxon>
        <taxon>Primates</taxon>
        <taxon>Haplorrhini</taxon>
        <taxon>Catarrhini</taxon>
        <taxon>Cercopithecidae</taxon>
        <taxon>Cercopithecinae</taxon>
        <taxon>Mandrillus</taxon>
    </lineage>
</organism>
<dbReference type="GO" id="GO:0019901">
    <property type="term" value="F:protein kinase binding"/>
    <property type="evidence" value="ECO:0007669"/>
    <property type="project" value="Ensembl"/>
</dbReference>
<dbReference type="SMART" id="SM00594">
    <property type="entry name" value="UAS"/>
    <property type="match status" value="1"/>
</dbReference>
<dbReference type="GO" id="GO:0043130">
    <property type="term" value="F:ubiquitin binding"/>
    <property type="evidence" value="ECO:0007669"/>
    <property type="project" value="Ensembl"/>
</dbReference>
<dbReference type="InterPro" id="IPR050730">
    <property type="entry name" value="UBX_domain-protein"/>
</dbReference>
<dbReference type="GO" id="GO:0043124">
    <property type="term" value="P:negative regulation of canonical NF-kappaB signal transduction"/>
    <property type="evidence" value="ECO:0007669"/>
    <property type="project" value="Ensembl"/>
</dbReference>
<dbReference type="CDD" id="cd17056">
    <property type="entry name" value="Ubl_FAF1"/>
    <property type="match status" value="1"/>
</dbReference>
<dbReference type="GO" id="GO:0034098">
    <property type="term" value="C:VCP-NPL4-UFD1 AAA ATPase complex"/>
    <property type="evidence" value="ECO:0007669"/>
    <property type="project" value="Ensembl"/>
</dbReference>
<evidence type="ECO:0000256" key="2">
    <source>
        <dbReference type="SAM" id="MobiDB-lite"/>
    </source>
</evidence>
<dbReference type="GO" id="GO:0005654">
    <property type="term" value="C:nucleoplasm"/>
    <property type="evidence" value="ECO:0007669"/>
    <property type="project" value="Ensembl"/>
</dbReference>
<feature type="domain" description="UBX" evidence="3">
    <location>
        <begin position="409"/>
        <end position="486"/>
    </location>
</feature>
<dbReference type="InterPro" id="IPR006577">
    <property type="entry name" value="UAS"/>
</dbReference>
<proteinExistence type="predicted"/>
<dbReference type="SUPFAM" id="SSF52833">
    <property type="entry name" value="Thioredoxin-like"/>
    <property type="match status" value="1"/>
</dbReference>
<dbReference type="OMA" id="XDEREAR"/>
<name>A0A2K5XXV1_MANLE</name>
<dbReference type="GO" id="GO:0045740">
    <property type="term" value="P:positive regulation of DNA replication"/>
    <property type="evidence" value="ECO:0007669"/>
    <property type="project" value="Ensembl"/>
</dbReference>
<dbReference type="GO" id="GO:0031625">
    <property type="term" value="F:ubiquitin protein ligase binding"/>
    <property type="evidence" value="ECO:0007669"/>
    <property type="project" value="Ensembl"/>
</dbReference>
<dbReference type="Proteomes" id="UP000233140">
    <property type="component" value="Unassembled WGS sequence"/>
</dbReference>
<dbReference type="GO" id="GO:0036503">
    <property type="term" value="P:ERAD pathway"/>
    <property type="evidence" value="ECO:0007669"/>
    <property type="project" value="TreeGrafter"/>
</dbReference>
<dbReference type="Gene3D" id="3.10.20.90">
    <property type="entry name" value="Phosphatidylinositol 3-kinase Catalytic Subunit, Chain A, domain 1"/>
    <property type="match status" value="2"/>
</dbReference>
<dbReference type="InterPro" id="IPR036249">
    <property type="entry name" value="Thioredoxin-like_sf"/>
</dbReference>
<dbReference type="SUPFAM" id="SSF54236">
    <property type="entry name" value="Ubiquitin-like"/>
    <property type="match status" value="2"/>
</dbReference>
<dbReference type="FunFam" id="3.10.20.90:FF:000137">
    <property type="entry name" value="Fas associated factor 1"/>
    <property type="match status" value="1"/>
</dbReference>
<dbReference type="FunFam" id="3.10.20.90:FF:000089">
    <property type="entry name" value="Fas associated factor 1"/>
    <property type="match status" value="1"/>
</dbReference>
<dbReference type="InterPro" id="IPR001012">
    <property type="entry name" value="UBX_dom"/>
</dbReference>
<evidence type="ECO:0000259" key="3">
    <source>
        <dbReference type="PROSITE" id="PS50033"/>
    </source>
</evidence>
<reference evidence="4" key="1">
    <citation type="submission" date="2025-08" db="UniProtKB">
        <authorList>
            <consortium name="Ensembl"/>
        </authorList>
    </citation>
    <scope>IDENTIFICATION</scope>
</reference>
<dbReference type="GO" id="GO:0048471">
    <property type="term" value="C:perinuclear region of cytoplasm"/>
    <property type="evidence" value="ECO:0007669"/>
    <property type="project" value="Ensembl"/>
</dbReference>
<dbReference type="SMART" id="SM00166">
    <property type="entry name" value="UBX"/>
    <property type="match status" value="1"/>
</dbReference>
<evidence type="ECO:0000256" key="1">
    <source>
        <dbReference type="SAM" id="Coils"/>
    </source>
</evidence>
<dbReference type="STRING" id="9568.ENSMLEP00000008147"/>
<evidence type="ECO:0000313" key="4">
    <source>
        <dbReference type="Ensembl" id="ENSMLEP00000008147.1"/>
    </source>
</evidence>
<dbReference type="AlphaFoldDB" id="A0A2K5XXV1"/>
<dbReference type="Ensembl" id="ENSMLET00000031523.1">
    <property type="protein sequence ID" value="ENSMLEP00000008147.1"/>
    <property type="gene ID" value="ENSMLEG00000028226.1"/>
</dbReference>
<dbReference type="PANTHER" id="PTHR23322">
    <property type="entry name" value="FAS-ASSOCIATED PROTEIN"/>
    <property type="match status" value="1"/>
</dbReference>
<keyword evidence="1" id="KW-0175">Coiled coil</keyword>
<dbReference type="PANTHER" id="PTHR23322:SF96">
    <property type="entry name" value="FAS-ASSOCIATED FACTOR 1"/>
    <property type="match status" value="1"/>
</dbReference>
<dbReference type="GO" id="GO:0005829">
    <property type="term" value="C:cytosol"/>
    <property type="evidence" value="ECO:0007669"/>
    <property type="project" value="Ensembl"/>
</dbReference>
<dbReference type="Pfam" id="PF21021">
    <property type="entry name" value="FAF1"/>
    <property type="match status" value="1"/>
</dbReference>
<protein>
    <submittedName>
        <fullName evidence="4">Fas associated factor 1</fullName>
    </submittedName>
</protein>
<accession>A0A2K5XXV1</accession>
<dbReference type="CDD" id="cd01771">
    <property type="entry name" value="UBX_UBXN3A"/>
    <property type="match status" value="1"/>
</dbReference>
<dbReference type="InterPro" id="IPR033043">
    <property type="entry name" value="FAF1-like_UBX"/>
</dbReference>
<dbReference type="GO" id="GO:0051059">
    <property type="term" value="F:NF-kappaB binding"/>
    <property type="evidence" value="ECO:0007669"/>
    <property type="project" value="Ensembl"/>
</dbReference>
<feature type="region of interest" description="Disordered" evidence="2">
    <location>
        <begin position="132"/>
        <end position="157"/>
    </location>
</feature>
<dbReference type="InterPro" id="IPR029071">
    <property type="entry name" value="Ubiquitin-like_domsf"/>
</dbReference>
<dbReference type="Pfam" id="PF00789">
    <property type="entry name" value="UBX"/>
    <property type="match status" value="1"/>
</dbReference>
<dbReference type="GO" id="GO:0031072">
    <property type="term" value="F:heat shock protein binding"/>
    <property type="evidence" value="ECO:0007669"/>
    <property type="project" value="Ensembl"/>
</dbReference>
<dbReference type="Gene3D" id="3.40.30.10">
    <property type="entry name" value="Glutaredoxin"/>
    <property type="match status" value="1"/>
</dbReference>
<gene>
    <name evidence="4" type="primary">FAF1</name>
</gene>
<dbReference type="GO" id="GO:0045732">
    <property type="term" value="P:positive regulation of protein catabolic process"/>
    <property type="evidence" value="ECO:0007669"/>
    <property type="project" value="Ensembl"/>
</dbReference>
<dbReference type="CDD" id="cd02990">
    <property type="entry name" value="UAS_FAF1"/>
    <property type="match status" value="1"/>
</dbReference>
<dbReference type="InterPro" id="IPR049483">
    <property type="entry name" value="FAF1_2-like_UAS"/>
</dbReference>
<dbReference type="GO" id="GO:0036337">
    <property type="term" value="P:Fas signaling pathway"/>
    <property type="evidence" value="ECO:0007669"/>
    <property type="project" value="Ensembl"/>
</dbReference>
<feature type="coiled-coil region" evidence="1">
    <location>
        <begin position="347"/>
        <end position="399"/>
    </location>
</feature>
<dbReference type="GeneTree" id="ENSGT00940000154831"/>
<evidence type="ECO:0000313" key="5">
    <source>
        <dbReference type="Proteomes" id="UP000233140"/>
    </source>
</evidence>
<dbReference type="PROSITE" id="PS50033">
    <property type="entry name" value="UBX"/>
    <property type="match status" value="1"/>
</dbReference>
<reference evidence="4" key="2">
    <citation type="submission" date="2025-09" db="UniProtKB">
        <authorList>
            <consortium name="Ensembl"/>
        </authorList>
    </citation>
    <scope>IDENTIFICATION</scope>
</reference>
<sequence>TQVDYDRSTLERPSDLKKSFHYSPLLSPNSFNMYILIIDTICCLSLISHALQESLNQNFMLIITHREVQREYNLNFSGSSTIQEVKRNVYDLTSIPVRHQLWEGWPTSATDDSMCLAESGLSYPCHRLTVGRRSSPAQTREQSEEQSTDVHMVSDSDGDDFEDATEFGVDDGEVFGMASSALRKSPMMPENAENEGDALLQFTAFYVKARDRKLLAIYLHHDESVLTNVFCSQMLCAESIVSYLSQNFITWAWDLTKDSNRARFLTMCNRHFGSVVAQTIRTQKTDQFPLFLIIMGKRSSNEVLNVIQGNTTVDELMMRLMAAMEIFTAQQQEDIKDEDEREARENVKREQDEAYRLSLEADRAKREAHEREMAEQFRLEQIRKEQEEEREAIRLSLEQALPPEPKEENAEPVSKLRIRTPSGEFLERRFLASSKLQIVFDFVASKGFPWDEYKLLSTFPRRDVTQLDPNKSLLEVKLFPQETLFLEAKE</sequence>
<keyword evidence="5" id="KW-1185">Reference proteome</keyword>